<feature type="compositionally biased region" description="Basic and acidic residues" evidence="1">
    <location>
        <begin position="172"/>
        <end position="184"/>
    </location>
</feature>
<feature type="compositionally biased region" description="Basic and acidic residues" evidence="1">
    <location>
        <begin position="283"/>
        <end position="299"/>
    </location>
</feature>
<protein>
    <submittedName>
        <fullName evidence="3">Putative actin-binding protein anillin-like isoform X2</fullName>
    </submittedName>
</protein>
<organism evidence="3 4">
    <name type="scientific">Stichopus japonicus</name>
    <name type="common">Sea cucumber</name>
    <dbReference type="NCBI Taxonomy" id="307972"/>
    <lineage>
        <taxon>Eukaryota</taxon>
        <taxon>Metazoa</taxon>
        <taxon>Echinodermata</taxon>
        <taxon>Eleutherozoa</taxon>
        <taxon>Echinozoa</taxon>
        <taxon>Holothuroidea</taxon>
        <taxon>Aspidochirotacea</taxon>
        <taxon>Aspidochirotida</taxon>
        <taxon>Stichopodidae</taxon>
        <taxon>Apostichopus</taxon>
    </lineage>
</organism>
<reference evidence="3 4" key="1">
    <citation type="journal article" date="2017" name="PLoS Biol.">
        <title>The sea cucumber genome provides insights into morphological evolution and visceral regeneration.</title>
        <authorList>
            <person name="Zhang X."/>
            <person name="Sun L."/>
            <person name="Yuan J."/>
            <person name="Sun Y."/>
            <person name="Gao Y."/>
            <person name="Zhang L."/>
            <person name="Li S."/>
            <person name="Dai H."/>
            <person name="Hamel J.F."/>
            <person name="Liu C."/>
            <person name="Yu Y."/>
            <person name="Liu S."/>
            <person name="Lin W."/>
            <person name="Guo K."/>
            <person name="Jin S."/>
            <person name="Xu P."/>
            <person name="Storey K.B."/>
            <person name="Huan P."/>
            <person name="Zhang T."/>
            <person name="Zhou Y."/>
            <person name="Zhang J."/>
            <person name="Lin C."/>
            <person name="Li X."/>
            <person name="Xing L."/>
            <person name="Huo D."/>
            <person name="Sun M."/>
            <person name="Wang L."/>
            <person name="Mercier A."/>
            <person name="Li F."/>
            <person name="Yang H."/>
            <person name="Xiang J."/>
        </authorList>
    </citation>
    <scope>NUCLEOTIDE SEQUENCE [LARGE SCALE GENOMIC DNA]</scope>
    <source>
        <strain evidence="3">Shaxun</strain>
        <tissue evidence="3">Muscle</tissue>
    </source>
</reference>
<comment type="caution">
    <text evidence="3">The sequence shown here is derived from an EMBL/GenBank/DDBJ whole genome shotgun (WGS) entry which is preliminary data.</text>
</comment>
<feature type="compositionally biased region" description="Polar residues" evidence="1">
    <location>
        <begin position="300"/>
        <end position="316"/>
    </location>
</feature>
<feature type="compositionally biased region" description="Basic and acidic residues" evidence="1">
    <location>
        <begin position="8"/>
        <end position="32"/>
    </location>
</feature>
<evidence type="ECO:0000256" key="1">
    <source>
        <dbReference type="SAM" id="MobiDB-lite"/>
    </source>
</evidence>
<feature type="compositionally biased region" description="Low complexity" evidence="1">
    <location>
        <begin position="58"/>
        <end position="69"/>
    </location>
</feature>
<evidence type="ECO:0000313" key="3">
    <source>
        <dbReference type="EMBL" id="PIK53401.1"/>
    </source>
</evidence>
<name>A0A2G8KZI1_STIJA</name>
<dbReference type="InterPro" id="IPR031970">
    <property type="entry name" value="Anillin_N"/>
</dbReference>
<feature type="compositionally biased region" description="Basic and acidic residues" evidence="1">
    <location>
        <begin position="144"/>
        <end position="159"/>
    </location>
</feature>
<dbReference type="Pfam" id="PF16018">
    <property type="entry name" value="Anillin_N"/>
    <property type="match status" value="1"/>
</dbReference>
<dbReference type="STRING" id="307972.A0A2G8KZI1"/>
<dbReference type="OrthoDB" id="5915976at2759"/>
<sequence length="461" mass="52380">MDPLTQRLLERTRARREDLAKKMAENKMESQKRKAPLGPSTTINSMEDKSHQVHSQKSGPEMSPSSGSPKTSMKKRFNTLATQRAQWDVQKEGKDLDSSPVLPKLQTRQEASQPAKPVSNQPIPPSRKSRFAALAANINSWEDDTNHTKPEIKQEERPVKKWKRPAPAEPQEESRPSPPKREATQTRMYHQIQPRSPIKKSLQKNEEGTNQNADQMRPTMSRAARFQLGSSRLGDGGFQTATGRDVILPHSSKCTAADKPSVQPEPRAAPRTNTAPHASPRSKKVEEKKEPTPKKRPGQEQDTGTANKKQATSTVVAQAKKGLEASSRDAPSNILSPQRVEAKVGAMAKSIHDRLKAHQNNWQSNEISKKIQADRMKDLAVLKNRWVKSDGEVRKHEPEEEEEKRLKNRKKMTLWRRRRKKKERFTWRQILMLLLSQSKVKSSQNITQIFEMGPDENVVYQ</sequence>
<dbReference type="Proteomes" id="UP000230750">
    <property type="component" value="Unassembled WGS sequence"/>
</dbReference>
<accession>A0A2G8KZI1</accession>
<evidence type="ECO:0000313" key="4">
    <source>
        <dbReference type="Proteomes" id="UP000230750"/>
    </source>
</evidence>
<keyword evidence="4" id="KW-1185">Reference proteome</keyword>
<evidence type="ECO:0000259" key="2">
    <source>
        <dbReference type="Pfam" id="PF16018"/>
    </source>
</evidence>
<dbReference type="EMBL" id="MRZV01000288">
    <property type="protein sequence ID" value="PIK53401.1"/>
    <property type="molecule type" value="Genomic_DNA"/>
</dbReference>
<dbReference type="AlphaFoldDB" id="A0A2G8KZI1"/>
<proteinExistence type="predicted"/>
<feature type="domain" description="Anillin N-terminal" evidence="2">
    <location>
        <begin position="73"/>
        <end position="149"/>
    </location>
</feature>
<gene>
    <name evidence="3" type="ORF">BSL78_09683</name>
</gene>
<feature type="region of interest" description="Disordered" evidence="1">
    <location>
        <begin position="1"/>
        <end position="339"/>
    </location>
</feature>